<accession>A0ABX1A6Z0</accession>
<name>A0ABX1A6Z0_9ACTN</name>
<evidence type="ECO:0000259" key="5">
    <source>
        <dbReference type="SMART" id="SM00849"/>
    </source>
</evidence>
<evidence type="ECO:0000256" key="3">
    <source>
        <dbReference type="ARBA" id="ARBA00022801"/>
    </source>
</evidence>
<evidence type="ECO:0000256" key="4">
    <source>
        <dbReference type="ARBA" id="ARBA00022833"/>
    </source>
</evidence>
<dbReference type="InterPro" id="IPR001279">
    <property type="entry name" value="Metallo-B-lactamas"/>
</dbReference>
<sequence>MPAPSLVLGDVEISRVIEWSGPVRTVRFILPDSDEETWRRNEDWLAPDFWTPADDAYRCHIQTWVLRSEGRTILVDTGIGNGRDRPQVPQFAGLRTDYLARLRAAGVEPEDVDVVVNTHIHYDHVGWNTEWREGRWAPAFPNATYLVPLADYRYFDPAGPGRSRPPRDDHERIRWEGSRLVFEDSIRPVEHAGQLVLWEGSHRIDGNLLLEAAPGHTPGSSVVTLRSGTDRAVFVGDMLHSPVQVLEPDWNSCFCDDLRLAARTRRAFLSRAAEQRELVVPAHWPGHGAAEVRRKGDGFAIEEWAAFPRDDEVRGE</sequence>
<keyword evidence="2" id="KW-0479">Metal-binding</keyword>
<reference evidence="6 7" key="1">
    <citation type="submission" date="2020-03" db="EMBL/GenBank/DDBJ databases">
        <title>WGS of actinomycetes isolated from Thailand.</title>
        <authorList>
            <person name="Thawai C."/>
        </authorList>
    </citation>
    <scope>NUCLEOTIDE SEQUENCE [LARGE SCALE GENOMIC DNA]</scope>
    <source>
        <strain evidence="6 7">SBST2-5</strain>
    </source>
</reference>
<organism evidence="6 7">
    <name type="scientific">Streptomyces composti</name>
    <dbReference type="NCBI Taxonomy" id="2720025"/>
    <lineage>
        <taxon>Bacteria</taxon>
        <taxon>Bacillati</taxon>
        <taxon>Actinomycetota</taxon>
        <taxon>Actinomycetes</taxon>
        <taxon>Kitasatosporales</taxon>
        <taxon>Streptomycetaceae</taxon>
        <taxon>Streptomyces</taxon>
    </lineage>
</organism>
<dbReference type="PANTHER" id="PTHR42978:SF6">
    <property type="entry name" value="QUORUM-QUENCHING LACTONASE YTNP-RELATED"/>
    <property type="match status" value="1"/>
</dbReference>
<dbReference type="PANTHER" id="PTHR42978">
    <property type="entry name" value="QUORUM-QUENCHING LACTONASE YTNP-RELATED-RELATED"/>
    <property type="match status" value="1"/>
</dbReference>
<dbReference type="RefSeq" id="WP_167994107.1">
    <property type="nucleotide sequence ID" value="NZ_JAATEM010000012.1"/>
</dbReference>
<dbReference type="CDD" id="cd16277">
    <property type="entry name" value="metallo-hydrolase-like_MBL-fold"/>
    <property type="match status" value="1"/>
</dbReference>
<evidence type="ECO:0000313" key="6">
    <source>
        <dbReference type="EMBL" id="NJP50807.1"/>
    </source>
</evidence>
<dbReference type="SMART" id="SM00849">
    <property type="entry name" value="Lactamase_B"/>
    <property type="match status" value="1"/>
</dbReference>
<dbReference type="EMBL" id="JAATEM010000012">
    <property type="protein sequence ID" value="NJP50807.1"/>
    <property type="molecule type" value="Genomic_DNA"/>
</dbReference>
<keyword evidence="4" id="KW-0862">Zinc</keyword>
<comment type="similarity">
    <text evidence="1">Belongs to the metallo-beta-lactamase superfamily.</text>
</comment>
<dbReference type="Pfam" id="PF00753">
    <property type="entry name" value="Lactamase_B"/>
    <property type="match status" value="1"/>
</dbReference>
<dbReference type="Proteomes" id="UP000730591">
    <property type="component" value="Unassembled WGS sequence"/>
</dbReference>
<protein>
    <submittedName>
        <fullName evidence="6">MBL fold metallo-hydrolase</fullName>
    </submittedName>
</protein>
<comment type="caution">
    <text evidence="6">The sequence shown here is derived from an EMBL/GenBank/DDBJ whole genome shotgun (WGS) entry which is preliminary data.</text>
</comment>
<evidence type="ECO:0000256" key="2">
    <source>
        <dbReference type="ARBA" id="ARBA00022723"/>
    </source>
</evidence>
<evidence type="ECO:0000256" key="1">
    <source>
        <dbReference type="ARBA" id="ARBA00007749"/>
    </source>
</evidence>
<evidence type="ECO:0000313" key="7">
    <source>
        <dbReference type="Proteomes" id="UP000730591"/>
    </source>
</evidence>
<dbReference type="InterPro" id="IPR051013">
    <property type="entry name" value="MBL_superfamily_lactonases"/>
</dbReference>
<dbReference type="InterPro" id="IPR036866">
    <property type="entry name" value="RibonucZ/Hydroxyglut_hydro"/>
</dbReference>
<keyword evidence="7" id="KW-1185">Reference proteome</keyword>
<keyword evidence="3" id="KW-0378">Hydrolase</keyword>
<proteinExistence type="inferred from homology"/>
<gene>
    <name evidence="6" type="ORF">HCJ93_12190</name>
</gene>
<dbReference type="Gene3D" id="3.60.15.10">
    <property type="entry name" value="Ribonuclease Z/Hydroxyacylglutathione hydrolase-like"/>
    <property type="match status" value="1"/>
</dbReference>
<dbReference type="SUPFAM" id="SSF56281">
    <property type="entry name" value="Metallo-hydrolase/oxidoreductase"/>
    <property type="match status" value="1"/>
</dbReference>
<feature type="domain" description="Metallo-beta-lactamase" evidence="5">
    <location>
        <begin position="60"/>
        <end position="283"/>
    </location>
</feature>